<feature type="transmembrane region" description="Helical" evidence="10">
    <location>
        <begin position="69"/>
        <end position="87"/>
    </location>
</feature>
<dbReference type="AlphaFoldDB" id="A0A9B2JPG8"/>
<keyword evidence="6 10" id="KW-1133">Transmembrane helix</keyword>
<feature type="transmembrane region" description="Helical" evidence="10">
    <location>
        <begin position="174"/>
        <end position="205"/>
    </location>
</feature>
<dbReference type="PANTHER" id="PTHR21137">
    <property type="entry name" value="ODORANT RECEPTOR"/>
    <property type="match status" value="1"/>
</dbReference>
<evidence type="ECO:0000256" key="8">
    <source>
        <dbReference type="ARBA" id="ARBA00023170"/>
    </source>
</evidence>
<keyword evidence="11" id="KW-1185">Reference proteome</keyword>
<gene>
    <name evidence="12" type="primary">LOC100647813</name>
</gene>
<sequence length="386" mass="43873">MIPSKSISRPVVIGLRLTGIWPGTSYEIIARCIWVAIIMPAQVFQYRYIMKNVSSGNLADVIESASTSLPYTLLLFKLISFWIKRGIFKNMLVGMYYDWINSSADKANVDVMMNKAELAYRCSYSIFGVYIISVFMYAGVFLQFIRQDQDDFNITSRQLLMKMDLPFAYYESPVYQYVFLVQFLQLLAVGIGMAILNALIITLIFHIGGQIEILHEALENISIKDEKHGSLRNVIKSLINRHYRIILNSEYIESLFSYIALLQLLCNTVVMCGIGFLIIVAINSHGDVGIVVKIVLFYIAIMLEAFVFSYAGEYLSSKSLSISTSAYGSSWYLLEPRNRRVVILLMIRSQRRLTITAGKFMDLSMFGFASILKASASYVSVLYARY</sequence>
<dbReference type="Pfam" id="PF02949">
    <property type="entry name" value="7tm_6"/>
    <property type="match status" value="1"/>
</dbReference>
<dbReference type="GO" id="GO:0004984">
    <property type="term" value="F:olfactory receptor activity"/>
    <property type="evidence" value="ECO:0007669"/>
    <property type="project" value="InterPro"/>
</dbReference>
<evidence type="ECO:0000313" key="12">
    <source>
        <dbReference type="RefSeq" id="XP_012168558.1"/>
    </source>
</evidence>
<dbReference type="PANTHER" id="PTHR21137:SF35">
    <property type="entry name" value="ODORANT RECEPTOR 19A-RELATED"/>
    <property type="match status" value="1"/>
</dbReference>
<comment type="subcellular location">
    <subcellularLocation>
        <location evidence="1 10">Cell membrane</location>
        <topology evidence="1 10">Multi-pass membrane protein</topology>
    </subcellularLocation>
</comment>
<keyword evidence="8 10" id="KW-0675">Receptor</keyword>
<dbReference type="InterPro" id="IPR004117">
    <property type="entry name" value="7tm6_olfct_rcpt"/>
</dbReference>
<dbReference type="GeneID" id="100647813"/>
<evidence type="ECO:0000256" key="2">
    <source>
        <dbReference type="ARBA" id="ARBA00022475"/>
    </source>
</evidence>
<reference evidence="12" key="1">
    <citation type="submission" date="2025-08" db="UniProtKB">
        <authorList>
            <consortium name="RefSeq"/>
        </authorList>
    </citation>
    <scope>IDENTIFICATION</scope>
</reference>
<accession>A0A9B2JPG8</accession>
<evidence type="ECO:0000256" key="9">
    <source>
        <dbReference type="ARBA" id="ARBA00023224"/>
    </source>
</evidence>
<dbReference type="Proteomes" id="UP000835206">
    <property type="component" value="Chromosome 10"/>
</dbReference>
<dbReference type="GO" id="GO:0005549">
    <property type="term" value="F:odorant binding"/>
    <property type="evidence" value="ECO:0007669"/>
    <property type="project" value="InterPro"/>
</dbReference>
<evidence type="ECO:0000256" key="7">
    <source>
        <dbReference type="ARBA" id="ARBA00023136"/>
    </source>
</evidence>
<keyword evidence="3 10" id="KW-0716">Sensory transduction</keyword>
<dbReference type="OrthoDB" id="6765072at2759"/>
<proteinExistence type="inferred from homology"/>
<keyword evidence="5 10" id="KW-0552">Olfaction</keyword>
<evidence type="ECO:0000256" key="6">
    <source>
        <dbReference type="ARBA" id="ARBA00022989"/>
    </source>
</evidence>
<feature type="transmembrane region" description="Helical" evidence="10">
    <location>
        <begin position="288"/>
        <end position="311"/>
    </location>
</feature>
<comment type="similarity">
    <text evidence="10">Belongs to the insect chemoreceptor superfamily. Heteromeric odorant receptor channel (TC 1.A.69) family.</text>
</comment>
<organism evidence="11 12">
    <name type="scientific">Bombus terrestris</name>
    <name type="common">Buff-tailed bumblebee</name>
    <name type="synonym">Apis terrestris</name>
    <dbReference type="NCBI Taxonomy" id="30195"/>
    <lineage>
        <taxon>Eukaryota</taxon>
        <taxon>Metazoa</taxon>
        <taxon>Ecdysozoa</taxon>
        <taxon>Arthropoda</taxon>
        <taxon>Hexapoda</taxon>
        <taxon>Insecta</taxon>
        <taxon>Pterygota</taxon>
        <taxon>Neoptera</taxon>
        <taxon>Endopterygota</taxon>
        <taxon>Hymenoptera</taxon>
        <taxon>Apocrita</taxon>
        <taxon>Aculeata</taxon>
        <taxon>Apoidea</taxon>
        <taxon>Anthophila</taxon>
        <taxon>Apidae</taxon>
        <taxon>Bombus</taxon>
        <taxon>Bombus</taxon>
    </lineage>
</organism>
<protein>
    <recommendedName>
        <fullName evidence="10">Odorant receptor</fullName>
    </recommendedName>
</protein>
<keyword evidence="2" id="KW-1003">Cell membrane</keyword>
<keyword evidence="9 10" id="KW-0807">Transducer</keyword>
<dbReference type="RefSeq" id="XP_012168558.1">
    <property type="nucleotide sequence ID" value="XM_012313168.3"/>
</dbReference>
<dbReference type="GO" id="GO:0005886">
    <property type="term" value="C:plasma membrane"/>
    <property type="evidence" value="ECO:0007669"/>
    <property type="project" value="UniProtKB-SubCell"/>
</dbReference>
<evidence type="ECO:0000313" key="11">
    <source>
        <dbReference type="Proteomes" id="UP000835206"/>
    </source>
</evidence>
<feature type="transmembrane region" description="Helical" evidence="10">
    <location>
        <begin position="122"/>
        <end position="145"/>
    </location>
</feature>
<evidence type="ECO:0000256" key="3">
    <source>
        <dbReference type="ARBA" id="ARBA00022606"/>
    </source>
</evidence>
<keyword evidence="4 10" id="KW-0812">Transmembrane</keyword>
<evidence type="ECO:0000256" key="4">
    <source>
        <dbReference type="ARBA" id="ARBA00022692"/>
    </source>
</evidence>
<dbReference type="GO" id="GO:0007165">
    <property type="term" value="P:signal transduction"/>
    <property type="evidence" value="ECO:0007669"/>
    <property type="project" value="UniProtKB-KW"/>
</dbReference>
<feature type="transmembrane region" description="Helical" evidence="10">
    <location>
        <begin position="255"/>
        <end position="282"/>
    </location>
</feature>
<evidence type="ECO:0000256" key="10">
    <source>
        <dbReference type="RuleBase" id="RU351113"/>
    </source>
</evidence>
<feature type="transmembrane region" description="Helical" evidence="10">
    <location>
        <begin position="360"/>
        <end position="384"/>
    </location>
</feature>
<name>A0A9B2JPG8_BOMTE</name>
<feature type="transmembrane region" description="Helical" evidence="10">
    <location>
        <begin position="28"/>
        <end position="49"/>
    </location>
</feature>
<evidence type="ECO:0000256" key="1">
    <source>
        <dbReference type="ARBA" id="ARBA00004651"/>
    </source>
</evidence>
<dbReference type="KEGG" id="bter:100647813"/>
<keyword evidence="7 10" id="KW-0472">Membrane</keyword>
<evidence type="ECO:0000256" key="5">
    <source>
        <dbReference type="ARBA" id="ARBA00022725"/>
    </source>
</evidence>